<feature type="domain" description="Integrase catalytic" evidence="1">
    <location>
        <begin position="1"/>
        <end position="146"/>
    </location>
</feature>
<protein>
    <recommendedName>
        <fullName evidence="1">Integrase catalytic domain-containing protein</fullName>
    </recommendedName>
</protein>
<sequence length="146" mass="16323">MTRLQIDLIDMRTRPDVVSSDISANEVSLLLKGLFYVFGPQRLLHSDNEREFVASVIDGKKVLFPSMCFVRGRSRHPQSQGCAEKANGVLTGALGKWMADEDSVHWTEGLLPVVYGINTRMSSVTKTTLYEVLFGQKPRSDVEFGE</sequence>
<evidence type="ECO:0000313" key="4">
    <source>
        <dbReference type="Proteomes" id="UP000663829"/>
    </source>
</evidence>
<accession>A0A814YPZ3</accession>
<evidence type="ECO:0000259" key="1">
    <source>
        <dbReference type="PROSITE" id="PS50994"/>
    </source>
</evidence>
<dbReference type="InterPro" id="IPR001584">
    <property type="entry name" value="Integrase_cat-core"/>
</dbReference>
<dbReference type="PROSITE" id="PS50994">
    <property type="entry name" value="INTEGRASE"/>
    <property type="match status" value="1"/>
</dbReference>
<evidence type="ECO:0000313" key="3">
    <source>
        <dbReference type="EMBL" id="CAF3996520.1"/>
    </source>
</evidence>
<comment type="caution">
    <text evidence="2">The sequence shown here is derived from an EMBL/GenBank/DDBJ whole genome shotgun (WGS) entry which is preliminary data.</text>
</comment>
<dbReference type="OrthoDB" id="6818577at2759"/>
<reference evidence="2" key="1">
    <citation type="submission" date="2021-02" db="EMBL/GenBank/DDBJ databases">
        <authorList>
            <person name="Nowell W R."/>
        </authorList>
    </citation>
    <scope>NUCLEOTIDE SEQUENCE</scope>
</reference>
<dbReference type="GO" id="GO:0003676">
    <property type="term" value="F:nucleic acid binding"/>
    <property type="evidence" value="ECO:0007669"/>
    <property type="project" value="InterPro"/>
</dbReference>
<dbReference type="EMBL" id="CAJNOQ010009786">
    <property type="protein sequence ID" value="CAF1233971.1"/>
    <property type="molecule type" value="Genomic_DNA"/>
</dbReference>
<proteinExistence type="predicted"/>
<dbReference type="InterPro" id="IPR036397">
    <property type="entry name" value="RNaseH_sf"/>
</dbReference>
<dbReference type="InterPro" id="IPR012337">
    <property type="entry name" value="RNaseH-like_sf"/>
</dbReference>
<keyword evidence="4" id="KW-1185">Reference proteome</keyword>
<evidence type="ECO:0000313" key="2">
    <source>
        <dbReference type="EMBL" id="CAF1233971.1"/>
    </source>
</evidence>
<organism evidence="2 4">
    <name type="scientific">Didymodactylos carnosus</name>
    <dbReference type="NCBI Taxonomy" id="1234261"/>
    <lineage>
        <taxon>Eukaryota</taxon>
        <taxon>Metazoa</taxon>
        <taxon>Spiralia</taxon>
        <taxon>Gnathifera</taxon>
        <taxon>Rotifera</taxon>
        <taxon>Eurotatoria</taxon>
        <taxon>Bdelloidea</taxon>
        <taxon>Philodinida</taxon>
        <taxon>Philodinidae</taxon>
        <taxon>Didymodactylos</taxon>
    </lineage>
</organism>
<dbReference type="Proteomes" id="UP000663829">
    <property type="component" value="Unassembled WGS sequence"/>
</dbReference>
<dbReference type="EMBL" id="CAJOBC010009790">
    <property type="protein sequence ID" value="CAF3996520.1"/>
    <property type="molecule type" value="Genomic_DNA"/>
</dbReference>
<gene>
    <name evidence="2" type="ORF">GPM918_LOCUS25317</name>
    <name evidence="3" type="ORF">SRO942_LOCUS25322</name>
</gene>
<name>A0A814YPZ3_9BILA</name>
<dbReference type="Proteomes" id="UP000681722">
    <property type="component" value="Unassembled WGS sequence"/>
</dbReference>
<dbReference type="SUPFAM" id="SSF53098">
    <property type="entry name" value="Ribonuclease H-like"/>
    <property type="match status" value="1"/>
</dbReference>
<dbReference type="Gene3D" id="3.30.420.10">
    <property type="entry name" value="Ribonuclease H-like superfamily/Ribonuclease H"/>
    <property type="match status" value="1"/>
</dbReference>
<dbReference type="GO" id="GO:0015074">
    <property type="term" value="P:DNA integration"/>
    <property type="evidence" value="ECO:0007669"/>
    <property type="project" value="InterPro"/>
</dbReference>
<dbReference type="AlphaFoldDB" id="A0A814YPZ3"/>